<evidence type="ECO:0000313" key="1">
    <source>
        <dbReference type="EMBL" id="KAF4647150.1"/>
    </source>
</evidence>
<dbReference type="Proteomes" id="UP000591131">
    <property type="component" value="Unassembled WGS sequence"/>
</dbReference>
<evidence type="ECO:0000313" key="2">
    <source>
        <dbReference type="Proteomes" id="UP000591131"/>
    </source>
</evidence>
<sequence>HVEFPQWSGRTWWTCRGAVRLAVSKTSPDLDWDALATLPPAQCAARILGITSNCAGYSALFFSSRAGAPLGHSLTALCVDWEILPHRDAIRQDGDSLGAAVKASGKNLSDIAKRWSFEGLDQKLTTATAQSCGCTAPLKLWAYVNLWPRDLAEKIKFELLKEIFTDDGE</sequence>
<proteinExistence type="predicted"/>
<reference evidence="1 2" key="1">
    <citation type="submission" date="2020-04" db="EMBL/GenBank/DDBJ databases">
        <title>Perkinsus chesapeaki whole genome sequence.</title>
        <authorList>
            <person name="Bogema D.R."/>
        </authorList>
    </citation>
    <scope>NUCLEOTIDE SEQUENCE [LARGE SCALE GENOMIC DNA]</scope>
    <source>
        <strain evidence="1">ATCC PRA-425</strain>
    </source>
</reference>
<feature type="non-terminal residue" evidence="1">
    <location>
        <position position="169"/>
    </location>
</feature>
<dbReference type="EMBL" id="JAAPAO010002819">
    <property type="protein sequence ID" value="KAF4647150.1"/>
    <property type="molecule type" value="Genomic_DNA"/>
</dbReference>
<gene>
    <name evidence="1" type="ORF">FOL47_005019</name>
</gene>
<feature type="non-terminal residue" evidence="1">
    <location>
        <position position="1"/>
    </location>
</feature>
<keyword evidence="2" id="KW-1185">Reference proteome</keyword>
<dbReference type="OrthoDB" id="456381at2759"/>
<comment type="caution">
    <text evidence="1">The sequence shown here is derived from an EMBL/GenBank/DDBJ whole genome shotgun (WGS) entry which is preliminary data.</text>
</comment>
<accession>A0A7J6KJL7</accession>
<dbReference type="AlphaFoldDB" id="A0A7J6KJL7"/>
<protein>
    <submittedName>
        <fullName evidence="1">Uncharacterized protein</fullName>
    </submittedName>
</protein>
<name>A0A7J6KJL7_PERCH</name>
<organism evidence="1 2">
    <name type="scientific">Perkinsus chesapeaki</name>
    <name type="common">Clam parasite</name>
    <name type="synonym">Perkinsus andrewsi</name>
    <dbReference type="NCBI Taxonomy" id="330153"/>
    <lineage>
        <taxon>Eukaryota</taxon>
        <taxon>Sar</taxon>
        <taxon>Alveolata</taxon>
        <taxon>Perkinsozoa</taxon>
        <taxon>Perkinsea</taxon>
        <taxon>Perkinsida</taxon>
        <taxon>Perkinsidae</taxon>
        <taxon>Perkinsus</taxon>
    </lineage>
</organism>